<keyword evidence="5 7" id="KW-1133">Transmembrane helix</keyword>
<proteinExistence type="inferred from homology"/>
<evidence type="ECO:0000259" key="9">
    <source>
        <dbReference type="Pfam" id="PF07662"/>
    </source>
</evidence>
<gene>
    <name evidence="11" type="primary">SLC28A3</name>
</gene>
<feature type="transmembrane region" description="Helical" evidence="7">
    <location>
        <begin position="375"/>
        <end position="397"/>
    </location>
</feature>
<reference evidence="11" key="3">
    <citation type="submission" date="2025-08" db="UniProtKB">
        <authorList>
            <consortium name="Ensembl"/>
        </authorList>
    </citation>
    <scope>IDENTIFICATION</scope>
</reference>
<dbReference type="Pfam" id="PF07670">
    <property type="entry name" value="Gate"/>
    <property type="match status" value="1"/>
</dbReference>
<dbReference type="GO" id="GO:0015864">
    <property type="term" value="P:pyrimidine nucleoside transport"/>
    <property type="evidence" value="ECO:0007669"/>
    <property type="project" value="TreeGrafter"/>
</dbReference>
<evidence type="ECO:0000313" key="11">
    <source>
        <dbReference type="Ensembl" id="ENSELUP00000026787.1"/>
    </source>
</evidence>
<dbReference type="InterPro" id="IPR011642">
    <property type="entry name" value="Gate_dom"/>
</dbReference>
<dbReference type="Pfam" id="PF01773">
    <property type="entry name" value="Nucleos_tra2_N"/>
    <property type="match status" value="1"/>
</dbReference>
<dbReference type="Pfam" id="PF07662">
    <property type="entry name" value="Nucleos_tra2_C"/>
    <property type="match status" value="1"/>
</dbReference>
<dbReference type="GO" id="GO:0015389">
    <property type="term" value="F:pyrimidine- and adenosine-specific:sodium symporter activity"/>
    <property type="evidence" value="ECO:0007669"/>
    <property type="project" value="TreeGrafter"/>
</dbReference>
<dbReference type="GO" id="GO:0015860">
    <property type="term" value="P:purine nucleoside transmembrane transport"/>
    <property type="evidence" value="ECO:0007669"/>
    <property type="project" value="TreeGrafter"/>
</dbReference>
<keyword evidence="7" id="KW-0813">Transport</keyword>
<evidence type="ECO:0000256" key="4">
    <source>
        <dbReference type="ARBA" id="ARBA00022692"/>
    </source>
</evidence>
<feature type="transmembrane region" description="Helical" evidence="7">
    <location>
        <begin position="146"/>
        <end position="166"/>
    </location>
</feature>
<evidence type="ECO:0000256" key="6">
    <source>
        <dbReference type="ARBA" id="ARBA00023136"/>
    </source>
</evidence>
<keyword evidence="12" id="KW-1185">Reference proteome</keyword>
<feature type="transmembrane region" description="Helical" evidence="7">
    <location>
        <begin position="605"/>
        <end position="629"/>
    </location>
</feature>
<feature type="transmembrane region" description="Helical" evidence="7">
    <location>
        <begin position="244"/>
        <end position="261"/>
    </location>
</feature>
<comment type="similarity">
    <text evidence="2 7">Belongs to the concentrative nucleoside transporter (CNT) (TC 2.A.41) family.</text>
</comment>
<dbReference type="InterPro" id="IPR011657">
    <property type="entry name" value="CNT_C_dom"/>
</dbReference>
<feature type="transmembrane region" description="Helical" evidence="7">
    <location>
        <begin position="570"/>
        <end position="593"/>
    </location>
</feature>
<dbReference type="Bgee" id="ENSELUG00000002789">
    <property type="expression patterns" value="Expressed in mesonephros and 8 other cell types or tissues"/>
</dbReference>
<dbReference type="NCBIfam" id="TIGR00804">
    <property type="entry name" value="nupC"/>
    <property type="match status" value="1"/>
</dbReference>
<evidence type="ECO:0000256" key="2">
    <source>
        <dbReference type="ARBA" id="ARBA00009033"/>
    </source>
</evidence>
<reference evidence="11" key="2">
    <citation type="submission" date="2020-02" db="EMBL/GenBank/DDBJ databases">
        <title>Esox lucius (northern pike) genome, fEsoLuc1, primary haplotype.</title>
        <authorList>
            <person name="Myers G."/>
            <person name="Karagic N."/>
            <person name="Meyer A."/>
            <person name="Pippel M."/>
            <person name="Reichard M."/>
            <person name="Winkler S."/>
            <person name="Tracey A."/>
            <person name="Sims Y."/>
            <person name="Howe K."/>
            <person name="Rhie A."/>
            <person name="Formenti G."/>
            <person name="Durbin R."/>
            <person name="Fedrigo O."/>
            <person name="Jarvis E.D."/>
        </authorList>
    </citation>
    <scope>NUCLEOTIDE SEQUENCE [LARGE SCALE GENOMIC DNA]</scope>
</reference>
<dbReference type="InParanoid" id="A0A3P8ZER1"/>
<evidence type="ECO:0000259" key="8">
    <source>
        <dbReference type="Pfam" id="PF01773"/>
    </source>
</evidence>
<dbReference type="InterPro" id="IPR018270">
    <property type="entry name" value="C_nuclsd_transpt_met_bac"/>
</dbReference>
<feature type="transmembrane region" description="Helical" evidence="7">
    <location>
        <begin position="298"/>
        <end position="320"/>
    </location>
</feature>
<evidence type="ECO:0000259" key="10">
    <source>
        <dbReference type="Pfam" id="PF07670"/>
    </source>
</evidence>
<keyword evidence="4 7" id="KW-0812">Transmembrane</keyword>
<dbReference type="InterPro" id="IPR008276">
    <property type="entry name" value="C_nuclsd_transpt"/>
</dbReference>
<reference evidence="12" key="1">
    <citation type="journal article" date="2014" name="PLoS ONE">
        <title>The genome and linkage map of the northern pike (Esox lucius): conserved synteny revealed between the salmonid sister group and the Neoteleostei.</title>
        <authorList>
            <person name="Rondeau E.B."/>
            <person name="Minkley D.R."/>
            <person name="Leong J.S."/>
            <person name="Messmer A.M."/>
            <person name="Jantzen J.R."/>
            <person name="von Schalburg K.R."/>
            <person name="Lemon C."/>
            <person name="Bird N.H."/>
            <person name="Koop B.F."/>
        </authorList>
    </citation>
    <scope>NUCLEOTIDE SEQUENCE</scope>
</reference>
<evidence type="ECO:0000256" key="7">
    <source>
        <dbReference type="RuleBase" id="RU362018"/>
    </source>
</evidence>
<reference evidence="11" key="4">
    <citation type="submission" date="2025-09" db="UniProtKB">
        <authorList>
            <consortium name="Ensembl"/>
        </authorList>
    </citation>
    <scope>IDENTIFICATION</scope>
</reference>
<evidence type="ECO:0000256" key="5">
    <source>
        <dbReference type="ARBA" id="ARBA00022989"/>
    </source>
</evidence>
<sequence>MLQRTESQIESAGCDTHIHRNTPPCNNLPFPIKGDPVSCGWRAMRATMELTGLPDRCQKNGLDNQAFDSQDTVFIDVSVSHQPSEEATFTDHHMKRFLKKKIDAVHRYLEEHKSRIRLVLGLILAAGYAAMVITACVLNFKRALALLVLTLLAAFFLVWDWLVGRYGQRLWDVLFPARKALNKHRFWLKWVIYVLLLVAVVCWLVFDTAKQGTRQLVSFSGLVSFILLMLVFSRNPFRVSWQTLLWGVALQFIFGLVILRTRTGFMAVDWLGHQVEVFLSYTDAGSKFVFGEKYTDHFFAFKVLPIVVFFSTVISMLYYLGLMQWLILKVGFIMQITMGTSLTESTVAAGNIFVGQTESPLLIRPYLSQLTMSEIHAVMTGGFATIAGSVLGAFISLGIDATHLLTASVMSAPASLAIAKTFWPETEIPKVTAKEGLKLERGVGSNLLEAASHGASSSIILVANIAANIIAFLALLAFFNAILMWLGNMFDYPHLSFSVICSYVFMPFSVLMGVAWEDSFMVGELIGYKTFLNEFVAYERLSEFMKRREDRGPEYVDNVKQYLSVHSETIATYALCGFANIGSLGVMIGGLSAMAPERRADISKCAVRALISGTVACFMTACIAGMLYVPKQLCEDFLKEEFNSTSVINSTQLLSCCTELYNSVIVFSTSNVTLGGRFSMDSLYGCCPILSSPRFNCSLVYA</sequence>
<dbReference type="STRING" id="8010.ENSELUP00000026787"/>
<evidence type="ECO:0000313" key="12">
    <source>
        <dbReference type="Proteomes" id="UP000265140"/>
    </source>
</evidence>
<feature type="transmembrane region" description="Helical" evidence="7">
    <location>
        <begin position="118"/>
        <end position="140"/>
    </location>
</feature>
<dbReference type="AlphaFoldDB" id="A0A3P8ZER1"/>
<protein>
    <recommendedName>
        <fullName evidence="7">Sodium/nucleoside cotransporter</fullName>
    </recommendedName>
</protein>
<accession>A0A3P8ZER1</accession>
<feature type="transmembrane region" description="Helical" evidence="7">
    <location>
        <begin position="495"/>
        <end position="516"/>
    </location>
</feature>
<organism evidence="11 12">
    <name type="scientific">Esox lucius</name>
    <name type="common">Northern pike</name>
    <dbReference type="NCBI Taxonomy" id="8010"/>
    <lineage>
        <taxon>Eukaryota</taxon>
        <taxon>Metazoa</taxon>
        <taxon>Chordata</taxon>
        <taxon>Craniata</taxon>
        <taxon>Vertebrata</taxon>
        <taxon>Euteleostomi</taxon>
        <taxon>Actinopterygii</taxon>
        <taxon>Neopterygii</taxon>
        <taxon>Teleostei</taxon>
        <taxon>Protacanthopterygii</taxon>
        <taxon>Esociformes</taxon>
        <taxon>Esocidae</taxon>
        <taxon>Esox</taxon>
    </lineage>
</organism>
<dbReference type="Ensembl" id="ENSELUT00000017638.3">
    <property type="protein sequence ID" value="ENSELUP00000026787.1"/>
    <property type="gene ID" value="ENSELUG00000002789.3"/>
</dbReference>
<feature type="domain" description="Concentrative nucleoside transporter N-terminal" evidence="8">
    <location>
        <begin position="221"/>
        <end position="292"/>
    </location>
</feature>
<dbReference type="PANTHER" id="PTHR10590">
    <property type="entry name" value="SODIUM/NUCLEOSIDE COTRANSPORTER"/>
    <property type="match status" value="1"/>
</dbReference>
<dbReference type="GO" id="GO:0005886">
    <property type="term" value="C:plasma membrane"/>
    <property type="evidence" value="ECO:0007669"/>
    <property type="project" value="UniProtKB-SubCell"/>
</dbReference>
<feature type="domain" description="Concentrative nucleoside transporter C-terminal" evidence="9">
    <location>
        <begin position="403"/>
        <end position="625"/>
    </location>
</feature>
<feature type="domain" description="Nucleoside transporter/FeoB GTPase Gate" evidence="10">
    <location>
        <begin position="300"/>
        <end position="397"/>
    </location>
</feature>
<name>A0A3P8ZER1_ESOLU</name>
<feature type="transmembrane region" description="Helical" evidence="7">
    <location>
        <begin position="459"/>
        <end position="483"/>
    </location>
</feature>
<evidence type="ECO:0000256" key="3">
    <source>
        <dbReference type="ARBA" id="ARBA00022475"/>
    </source>
</evidence>
<evidence type="ECO:0000256" key="1">
    <source>
        <dbReference type="ARBA" id="ARBA00004651"/>
    </source>
</evidence>
<feature type="transmembrane region" description="Helical" evidence="7">
    <location>
        <begin position="212"/>
        <end position="232"/>
    </location>
</feature>
<dbReference type="GeneTree" id="ENSGT00390000016025"/>
<keyword evidence="3" id="KW-1003">Cell membrane</keyword>
<dbReference type="InterPro" id="IPR002668">
    <property type="entry name" value="CNT_N_dom"/>
</dbReference>
<dbReference type="PANTHER" id="PTHR10590:SF4">
    <property type="entry name" value="SOLUTE CARRIER FAMILY 28 MEMBER 3"/>
    <property type="match status" value="1"/>
</dbReference>
<comment type="subcellular location">
    <subcellularLocation>
        <location evidence="1">Cell membrane</location>
        <topology evidence="1">Multi-pass membrane protein</topology>
    </subcellularLocation>
</comment>
<dbReference type="Proteomes" id="UP000265140">
    <property type="component" value="Chromosome 13"/>
</dbReference>
<keyword evidence="6 7" id="KW-0472">Membrane</keyword>
<feature type="transmembrane region" description="Helical" evidence="7">
    <location>
        <begin position="187"/>
        <end position="206"/>
    </location>
</feature>